<dbReference type="EMBL" id="ASWO01000001">
    <property type="protein sequence ID" value="EOT87388.1"/>
    <property type="molecule type" value="Genomic_DNA"/>
</dbReference>
<protein>
    <submittedName>
        <fullName evidence="1">Uncharacterized protein</fullName>
    </submittedName>
</protein>
<proteinExistence type="predicted"/>
<name>S0LD79_9ENTE</name>
<sequence>MKKRNMILVLIGIFVGCFTMLCSQVSGTELTQAKGTMPQIVKTTPSRSRASTSDLSISTIIADADKTKTILIPSPTGEAYKEYENTEAGVKQALLELYQKADQADYVLYFGTNMTFSANTLAKTNPDTPDVNTITFYALRNKINSLTFTAQSDDPINLNQSAPTGAKIITFPTNAYFGSHVQFRNMTYRGTTFYLNGYHYTSNGGAYGNGLTIYGGTDSGDVTGNPTLTINTTGSGTWNYYGGNYNGGTLTGNSMIVVNQTSGNIAGIYGGARVGTVDGNVTTKISNLNGTLGTYYGGGYGTNASNPANVTGKVTSEFNIEDKTTGFRLTDYVGGVNYGNIQKGISNTLVGYGRWTTNSRRFTGGSNYGDIGTPGNQVAIQTNLDTSQYSAGQAEFEGANRYQGTIYGEINNTLLAGGYQAGSLGDVNGGGGNDIAVLSQSSMGASNETNYDASTPEQRAALAKNAASFKVFGNISTKILGGSVSNSALRGDSYYTTAAGRGGYVEGDTSIEIGVANSDNKPGGAGMVYRGNYPTYALDYSTSNKTRGYYTNWDIVGGGGDPVRNGRWDMYIKGNTKLVINNAVARWTYGGSFTGVIEGNSSHTLNSGLIDTMEGTGYNGARVYGNGSSTVNNGQVDWFLTGGGWDDSKIVGNAKVTVNDGTINASMGATYGVASSHTVTGNGEMFVYGGDFSGTPRTGNNGFSGGVTNNGSLLGDTSLTIDLRHYEKEFKLPTGTYITGGRPFNVNTNLGSTDKNTITLNIFTKPGVDSLNGATIYGDGGGNSGANTKSGSIKMNIQATGSSIGTLYATQYSNIVNGRILRSVEANIQGASKINGLSGGNASDDFTNTIVANSSNQVTYNFGNNIDNTDNYQTDPINITGIGIVNFNELNITNGIKLFANGGNIANGRGASAANHSTTYNNFGSVSLSKNAGLGIANASNLFSLGKLTVKDEGTIESPQGTGKINLSDFETPNMDTDRLTWIKNTTDTTSLLDITGTYFGKLKGYQVLTINPTKENASKVGPRNFKGIEKASGKTYIGDNDITGTANGYGVAIPGSIIDYQVINPGIAEGIGSIFHDVTQVKENNEPLTLQAWGTEKAETRVQKGRLVIPYTNAILPKLTFEPEGPNTGSWVYEGKITSSKVNDSATKIEEQPGSQPVDWTSPSGEYSYQVNVTYSNKVELNARHVIVTQTQAKQLTSIEQVDALMNAKGRPFFKTSLTNEQLADIQATTFSENELSKKYAITYEAGTSGENTLSQTKNLVVVPDSSVISTDQQVALYTQDIQIPRLQANALKNQSDLDQLTRATVIFAETKPDTIAQLDPATFSAIQQTTAEQLPNTVNAVYYYQSNDITIKKETQVYIYGVLELLETPANIDFGTQKVTTKTMTYWANLSDNLVVRDTRGKQRSPWQLMVTQTQPLTNKTNDKDQLESVLFYQDQTSIFEINQGAIPIFGIENPEDKTYEINTDWSAQNKKGLQLTVPVEQQKKGSYEGTLVWSLVDAPGND</sequence>
<evidence type="ECO:0000313" key="1">
    <source>
        <dbReference type="EMBL" id="EOT87388.1"/>
    </source>
</evidence>
<dbReference type="eggNOG" id="ENOG5033K64">
    <property type="taxonomic scope" value="Bacteria"/>
</dbReference>
<gene>
    <name evidence="1" type="ORF">I573_00444</name>
</gene>
<accession>S0LD79</accession>
<dbReference type="OrthoDB" id="2195034at2"/>
<evidence type="ECO:0000313" key="2">
    <source>
        <dbReference type="Proteomes" id="UP000015961"/>
    </source>
</evidence>
<organism evidence="1 2">
    <name type="scientific">Enterococcus sulfureus ATCC 49903</name>
    <dbReference type="NCBI Taxonomy" id="1140003"/>
    <lineage>
        <taxon>Bacteria</taxon>
        <taxon>Bacillati</taxon>
        <taxon>Bacillota</taxon>
        <taxon>Bacilli</taxon>
        <taxon>Lactobacillales</taxon>
        <taxon>Enterococcaceae</taxon>
        <taxon>Enterococcus</taxon>
    </lineage>
</organism>
<dbReference type="Proteomes" id="UP000015961">
    <property type="component" value="Unassembled WGS sequence"/>
</dbReference>
<dbReference type="RefSeq" id="WP_016184940.1">
    <property type="nucleotide sequence ID" value="NZ_ASWO01000001.1"/>
</dbReference>
<comment type="caution">
    <text evidence="1">The sequence shown here is derived from an EMBL/GenBank/DDBJ whole genome shotgun (WGS) entry which is preliminary data.</text>
</comment>
<dbReference type="PATRIC" id="fig|1140003.3.peg.444"/>
<keyword evidence="2" id="KW-1185">Reference proteome</keyword>
<dbReference type="STRING" id="1140003.OMY_00449"/>
<dbReference type="PROSITE" id="PS51257">
    <property type="entry name" value="PROKAR_LIPOPROTEIN"/>
    <property type="match status" value="1"/>
</dbReference>
<reference evidence="1 2" key="1">
    <citation type="submission" date="2013-03" db="EMBL/GenBank/DDBJ databases">
        <title>The Genome Sequence of Enterococcus sulfureus ATCC_49903 (PacBio/Illumina hybrid assembly).</title>
        <authorList>
            <consortium name="The Broad Institute Genomics Platform"/>
            <consortium name="The Broad Institute Genome Sequencing Center for Infectious Disease"/>
            <person name="Earl A."/>
            <person name="Russ C."/>
            <person name="Gilmore M."/>
            <person name="Surin D."/>
            <person name="Walker B."/>
            <person name="Young S."/>
            <person name="Zeng Q."/>
            <person name="Gargeya S."/>
            <person name="Fitzgerald M."/>
            <person name="Haas B."/>
            <person name="Abouelleil A."/>
            <person name="Allen A.W."/>
            <person name="Alvarado L."/>
            <person name="Arachchi H.M."/>
            <person name="Berlin A.M."/>
            <person name="Chapman S.B."/>
            <person name="Gainer-Dewar J."/>
            <person name="Goldberg J."/>
            <person name="Griggs A."/>
            <person name="Gujja S."/>
            <person name="Hansen M."/>
            <person name="Howarth C."/>
            <person name="Imamovic A."/>
            <person name="Ireland A."/>
            <person name="Larimer J."/>
            <person name="McCowan C."/>
            <person name="Murphy C."/>
            <person name="Pearson M."/>
            <person name="Poon T.W."/>
            <person name="Priest M."/>
            <person name="Roberts A."/>
            <person name="Saif S."/>
            <person name="Shea T."/>
            <person name="Sisk P."/>
            <person name="Sykes S."/>
            <person name="Wortman J."/>
            <person name="Nusbaum C."/>
            <person name="Birren B."/>
        </authorList>
    </citation>
    <scope>NUCLEOTIDE SEQUENCE [LARGE SCALE GENOMIC DNA]</scope>
    <source>
        <strain evidence="1 2">ATCC 49903</strain>
    </source>
</reference>